<feature type="compositionally biased region" description="Basic and acidic residues" evidence="1">
    <location>
        <begin position="86"/>
        <end position="97"/>
    </location>
</feature>
<feature type="compositionally biased region" description="Basic and acidic residues" evidence="1">
    <location>
        <begin position="108"/>
        <end position="122"/>
    </location>
</feature>
<evidence type="ECO:0000256" key="1">
    <source>
        <dbReference type="SAM" id="MobiDB-lite"/>
    </source>
</evidence>
<dbReference type="Proteomes" id="UP001633002">
    <property type="component" value="Unassembled WGS sequence"/>
</dbReference>
<accession>A0ABD3GMP2</accession>
<name>A0ABD3GMP2_9MARC</name>
<feature type="compositionally biased region" description="Polar residues" evidence="1">
    <location>
        <begin position="98"/>
        <end position="107"/>
    </location>
</feature>
<dbReference type="AlphaFoldDB" id="A0ABD3GMP2"/>
<proteinExistence type="predicted"/>
<feature type="region of interest" description="Disordered" evidence="1">
    <location>
        <begin position="34"/>
        <end position="303"/>
    </location>
</feature>
<organism evidence="2 3">
    <name type="scientific">Riccia sorocarpa</name>
    <dbReference type="NCBI Taxonomy" id="122646"/>
    <lineage>
        <taxon>Eukaryota</taxon>
        <taxon>Viridiplantae</taxon>
        <taxon>Streptophyta</taxon>
        <taxon>Embryophyta</taxon>
        <taxon>Marchantiophyta</taxon>
        <taxon>Marchantiopsida</taxon>
        <taxon>Marchantiidae</taxon>
        <taxon>Marchantiales</taxon>
        <taxon>Ricciaceae</taxon>
        <taxon>Riccia</taxon>
    </lineage>
</organism>
<keyword evidence="3" id="KW-1185">Reference proteome</keyword>
<protein>
    <submittedName>
        <fullName evidence="2">Uncharacterized protein</fullName>
    </submittedName>
</protein>
<feature type="compositionally biased region" description="Polar residues" evidence="1">
    <location>
        <begin position="176"/>
        <end position="193"/>
    </location>
</feature>
<reference evidence="2 3" key="1">
    <citation type="submission" date="2024-09" db="EMBL/GenBank/DDBJ databases">
        <title>Chromosome-scale assembly of Riccia sorocarpa.</title>
        <authorList>
            <person name="Paukszto L."/>
        </authorList>
    </citation>
    <scope>NUCLEOTIDE SEQUENCE [LARGE SCALE GENOMIC DNA]</scope>
    <source>
        <strain evidence="2">LP-2024</strain>
        <tissue evidence="2">Aerial parts of the thallus</tissue>
    </source>
</reference>
<evidence type="ECO:0000313" key="2">
    <source>
        <dbReference type="EMBL" id="KAL3679846.1"/>
    </source>
</evidence>
<feature type="region of interest" description="Disordered" evidence="1">
    <location>
        <begin position="1"/>
        <end position="22"/>
    </location>
</feature>
<sequence>MEDRNANGKNSPVFNRSSIDVGANPFHVLAGVFETETEELSDQAEAEPENTKTGQLDEKKELQQNEKVKNEDVMSESEEENTQAEPQEKSCDQHTVEPNETLASVSNKLHEALANECNKVEDSEVNQPSSPSEPPSHIKLNATAWSDEPEDDEEQAPFLNSHSELNKAGECDENLNLATSGEEQVEGTSQTNLEVEDNEREQDNERYLKPTAHWRRRRSKDLEDTTAEEDSELDSEGEETGEENTLTKSPSSKVLRKKPLDSAGTESGSKYLTRPAEFTDSTPDRGNQQKKKAPNDPKTHHKQLLFSQEIGSSWLARNLEIEEPIEQEDHPLDQAGEEKVSDLVSLLELLPELLEDATGLASMDA</sequence>
<feature type="compositionally biased region" description="Polar residues" evidence="1">
    <location>
        <begin position="7"/>
        <end position="18"/>
    </location>
</feature>
<evidence type="ECO:0000313" key="3">
    <source>
        <dbReference type="Proteomes" id="UP001633002"/>
    </source>
</evidence>
<dbReference type="EMBL" id="JBJQOH010000007">
    <property type="protein sequence ID" value="KAL3679846.1"/>
    <property type="molecule type" value="Genomic_DNA"/>
</dbReference>
<feature type="compositionally biased region" description="Acidic residues" evidence="1">
    <location>
        <begin position="73"/>
        <end position="82"/>
    </location>
</feature>
<feature type="compositionally biased region" description="Acidic residues" evidence="1">
    <location>
        <begin position="35"/>
        <end position="48"/>
    </location>
</feature>
<feature type="compositionally biased region" description="Acidic residues" evidence="1">
    <location>
        <begin position="224"/>
        <end position="242"/>
    </location>
</feature>
<gene>
    <name evidence="2" type="ORF">R1sor_022802</name>
</gene>
<feature type="compositionally biased region" description="Basic and acidic residues" evidence="1">
    <location>
        <begin position="55"/>
        <end position="72"/>
    </location>
</feature>
<comment type="caution">
    <text evidence="2">The sequence shown here is derived from an EMBL/GenBank/DDBJ whole genome shotgun (WGS) entry which is preliminary data.</text>
</comment>